<evidence type="ECO:0000313" key="1">
    <source>
        <dbReference type="EMBL" id="RGP01069.1"/>
    </source>
</evidence>
<dbReference type="Proteomes" id="UP000261031">
    <property type="component" value="Unassembled WGS sequence"/>
</dbReference>
<dbReference type="AlphaFoldDB" id="A0A3E5HGY3"/>
<protein>
    <submittedName>
        <fullName evidence="1">Uncharacterized protein</fullName>
    </submittedName>
</protein>
<organism evidence="1 2">
    <name type="scientific">Bifidobacterium pseudocatenulatum</name>
    <dbReference type="NCBI Taxonomy" id="28026"/>
    <lineage>
        <taxon>Bacteria</taxon>
        <taxon>Bacillati</taxon>
        <taxon>Actinomycetota</taxon>
        <taxon>Actinomycetes</taxon>
        <taxon>Bifidobacteriales</taxon>
        <taxon>Bifidobacteriaceae</taxon>
        <taxon>Bifidobacterium</taxon>
    </lineage>
</organism>
<reference evidence="1 2" key="1">
    <citation type="submission" date="2018-08" db="EMBL/GenBank/DDBJ databases">
        <title>A genome reference for cultivated species of the human gut microbiota.</title>
        <authorList>
            <person name="Zou Y."/>
            <person name="Xue W."/>
            <person name="Luo G."/>
        </authorList>
    </citation>
    <scope>NUCLEOTIDE SEQUENCE [LARGE SCALE GENOMIC DNA]</scope>
    <source>
        <strain evidence="1 2">OF05-12</strain>
    </source>
</reference>
<proteinExistence type="predicted"/>
<name>A0A3E5HGY3_BIFPS</name>
<accession>A0A3E5HGY3</accession>
<dbReference type="EMBL" id="QSWD01000009">
    <property type="protein sequence ID" value="RGP01069.1"/>
    <property type="molecule type" value="Genomic_DNA"/>
</dbReference>
<gene>
    <name evidence="1" type="ORF">DXA79_10025</name>
</gene>
<sequence length="69" mass="7635">MPLVDMFSHINALKPWNPNHEIMSGLVHVNLPDFDRQAFREAMANAFCDPSSPLSNGIVGKVGRSRRSG</sequence>
<evidence type="ECO:0000313" key="2">
    <source>
        <dbReference type="Proteomes" id="UP000261031"/>
    </source>
</evidence>
<comment type="caution">
    <text evidence="1">The sequence shown here is derived from an EMBL/GenBank/DDBJ whole genome shotgun (WGS) entry which is preliminary data.</text>
</comment>